<feature type="region of interest" description="Disordered" evidence="2">
    <location>
        <begin position="1"/>
        <end position="22"/>
    </location>
</feature>
<dbReference type="SUPFAM" id="SSF54518">
    <property type="entry name" value="Tubby C-terminal domain-like"/>
    <property type="match status" value="1"/>
</dbReference>
<organism evidence="3">
    <name type="scientific">Guillardia theta (strain CCMP2712)</name>
    <name type="common">Cryptophyte</name>
    <dbReference type="NCBI Taxonomy" id="905079"/>
    <lineage>
        <taxon>Eukaryota</taxon>
        <taxon>Cryptophyceae</taxon>
        <taxon>Pyrenomonadales</taxon>
        <taxon>Geminigeraceae</taxon>
        <taxon>Guillardia</taxon>
    </lineage>
</organism>
<dbReference type="OrthoDB" id="10442143at2759"/>
<feature type="compositionally biased region" description="Basic residues" evidence="2">
    <location>
        <begin position="274"/>
        <end position="283"/>
    </location>
</feature>
<feature type="region of interest" description="Disordered" evidence="2">
    <location>
        <begin position="258"/>
        <end position="283"/>
    </location>
</feature>
<accession>L1IQK0</accession>
<protein>
    <recommendedName>
        <fullName evidence="6">Tubby C-terminal domain-containing protein</fullName>
    </recommendedName>
</protein>
<dbReference type="InterPro" id="IPR025659">
    <property type="entry name" value="Tubby-like_C"/>
</dbReference>
<dbReference type="Pfam" id="PF04525">
    <property type="entry name" value="LOR"/>
    <property type="match status" value="1"/>
</dbReference>
<proteinExistence type="inferred from homology"/>
<evidence type="ECO:0000313" key="4">
    <source>
        <dbReference type="EnsemblProtists" id="EKX38100"/>
    </source>
</evidence>
<dbReference type="Proteomes" id="UP000011087">
    <property type="component" value="Unassembled WGS sequence"/>
</dbReference>
<dbReference type="PaxDb" id="55529-EKX38100"/>
<evidence type="ECO:0000256" key="1">
    <source>
        <dbReference type="ARBA" id="ARBA00005437"/>
    </source>
</evidence>
<comment type="similarity">
    <text evidence="1">Belongs to the LOR family.</text>
</comment>
<evidence type="ECO:0000313" key="3">
    <source>
        <dbReference type="EMBL" id="EKX38100.1"/>
    </source>
</evidence>
<dbReference type="AlphaFoldDB" id="L1IQK0"/>
<sequence>MGAVESCCGKRRPPDAPAMPSKPISALGNQYVTFQPEQPELFIMRQRVWHSSQSYDVKDVAGNDWFKLEGKDAQWTGKKKLVLNTGAPHCEIEKKSSSVWHIYVSHERRVTLRRENVEGRPAYHVYLHDAPFPSKHLYRDGKMNGGTSEDHAGCTEPRLIIGGDFSSCDYWFYEFRSRDQRRIARVERNVDGSASLPKDSYFVHVAASVDVALILLASMIVDACEQEEANNDGNDSLYSGRWRHSLDPVPIQIKQQQMQGKADPNLSKVPPLWHKGKTPRAGV</sequence>
<dbReference type="InterPro" id="IPR007612">
    <property type="entry name" value="LOR"/>
</dbReference>
<dbReference type="EMBL" id="JH993051">
    <property type="protein sequence ID" value="EKX38100.1"/>
    <property type="molecule type" value="Genomic_DNA"/>
</dbReference>
<gene>
    <name evidence="3" type="ORF">GUITHDRAFT_165270</name>
</gene>
<dbReference type="HOGENOM" id="CLU_985006_0_0_1"/>
<evidence type="ECO:0000256" key="2">
    <source>
        <dbReference type="SAM" id="MobiDB-lite"/>
    </source>
</evidence>
<dbReference type="RefSeq" id="XP_005825080.1">
    <property type="nucleotide sequence ID" value="XM_005825023.1"/>
</dbReference>
<dbReference type="InterPro" id="IPR038595">
    <property type="entry name" value="LOR_sf"/>
</dbReference>
<evidence type="ECO:0008006" key="6">
    <source>
        <dbReference type="Google" id="ProtNLM"/>
    </source>
</evidence>
<name>L1IQK0_GUITC</name>
<reference evidence="3 5" key="1">
    <citation type="journal article" date="2012" name="Nature">
        <title>Algal genomes reveal evolutionary mosaicism and the fate of nucleomorphs.</title>
        <authorList>
            <consortium name="DOE Joint Genome Institute"/>
            <person name="Curtis B.A."/>
            <person name="Tanifuji G."/>
            <person name="Burki F."/>
            <person name="Gruber A."/>
            <person name="Irimia M."/>
            <person name="Maruyama S."/>
            <person name="Arias M.C."/>
            <person name="Ball S.G."/>
            <person name="Gile G.H."/>
            <person name="Hirakawa Y."/>
            <person name="Hopkins J.F."/>
            <person name="Kuo A."/>
            <person name="Rensing S.A."/>
            <person name="Schmutz J."/>
            <person name="Symeonidi A."/>
            <person name="Elias M."/>
            <person name="Eveleigh R.J."/>
            <person name="Herman E.K."/>
            <person name="Klute M.J."/>
            <person name="Nakayama T."/>
            <person name="Obornik M."/>
            <person name="Reyes-Prieto A."/>
            <person name="Armbrust E.V."/>
            <person name="Aves S.J."/>
            <person name="Beiko R.G."/>
            <person name="Coutinho P."/>
            <person name="Dacks J.B."/>
            <person name="Durnford D.G."/>
            <person name="Fast N.M."/>
            <person name="Green B.R."/>
            <person name="Grisdale C.J."/>
            <person name="Hempel F."/>
            <person name="Henrissat B."/>
            <person name="Hoppner M.P."/>
            <person name="Ishida K."/>
            <person name="Kim E."/>
            <person name="Koreny L."/>
            <person name="Kroth P.G."/>
            <person name="Liu Y."/>
            <person name="Malik S.B."/>
            <person name="Maier U.G."/>
            <person name="McRose D."/>
            <person name="Mock T."/>
            <person name="Neilson J.A."/>
            <person name="Onodera N.T."/>
            <person name="Poole A.M."/>
            <person name="Pritham E.J."/>
            <person name="Richards T.A."/>
            <person name="Rocap G."/>
            <person name="Roy S.W."/>
            <person name="Sarai C."/>
            <person name="Schaack S."/>
            <person name="Shirato S."/>
            <person name="Slamovits C.H."/>
            <person name="Spencer D.F."/>
            <person name="Suzuki S."/>
            <person name="Worden A.Z."/>
            <person name="Zauner S."/>
            <person name="Barry K."/>
            <person name="Bell C."/>
            <person name="Bharti A.K."/>
            <person name="Crow J.A."/>
            <person name="Grimwood J."/>
            <person name="Kramer R."/>
            <person name="Lindquist E."/>
            <person name="Lucas S."/>
            <person name="Salamov A."/>
            <person name="McFadden G.I."/>
            <person name="Lane C.E."/>
            <person name="Keeling P.J."/>
            <person name="Gray M.W."/>
            <person name="Grigoriev I.V."/>
            <person name="Archibald J.M."/>
        </authorList>
    </citation>
    <scope>NUCLEOTIDE SEQUENCE</scope>
    <source>
        <strain evidence="3 5">CCMP2712</strain>
    </source>
</reference>
<keyword evidence="5" id="KW-1185">Reference proteome</keyword>
<evidence type="ECO:0000313" key="5">
    <source>
        <dbReference type="Proteomes" id="UP000011087"/>
    </source>
</evidence>
<dbReference type="GeneID" id="17294885"/>
<dbReference type="KEGG" id="gtt:GUITHDRAFT_165270"/>
<reference evidence="4" key="3">
    <citation type="submission" date="2015-06" db="UniProtKB">
        <authorList>
            <consortium name="EnsemblProtists"/>
        </authorList>
    </citation>
    <scope>IDENTIFICATION</scope>
</reference>
<reference evidence="5" key="2">
    <citation type="submission" date="2012-11" db="EMBL/GenBank/DDBJ databases">
        <authorList>
            <person name="Kuo A."/>
            <person name="Curtis B.A."/>
            <person name="Tanifuji G."/>
            <person name="Burki F."/>
            <person name="Gruber A."/>
            <person name="Irimia M."/>
            <person name="Maruyama S."/>
            <person name="Arias M.C."/>
            <person name="Ball S.G."/>
            <person name="Gile G.H."/>
            <person name="Hirakawa Y."/>
            <person name="Hopkins J.F."/>
            <person name="Rensing S.A."/>
            <person name="Schmutz J."/>
            <person name="Symeonidi A."/>
            <person name="Elias M."/>
            <person name="Eveleigh R.J."/>
            <person name="Herman E.K."/>
            <person name="Klute M.J."/>
            <person name="Nakayama T."/>
            <person name="Obornik M."/>
            <person name="Reyes-Prieto A."/>
            <person name="Armbrust E.V."/>
            <person name="Aves S.J."/>
            <person name="Beiko R.G."/>
            <person name="Coutinho P."/>
            <person name="Dacks J.B."/>
            <person name="Durnford D.G."/>
            <person name="Fast N.M."/>
            <person name="Green B.R."/>
            <person name="Grisdale C."/>
            <person name="Hempe F."/>
            <person name="Henrissat B."/>
            <person name="Hoppner M.P."/>
            <person name="Ishida K.-I."/>
            <person name="Kim E."/>
            <person name="Koreny L."/>
            <person name="Kroth P.G."/>
            <person name="Liu Y."/>
            <person name="Malik S.-B."/>
            <person name="Maier U.G."/>
            <person name="McRose D."/>
            <person name="Mock T."/>
            <person name="Neilson J.A."/>
            <person name="Onodera N.T."/>
            <person name="Poole A.M."/>
            <person name="Pritham E.J."/>
            <person name="Richards T.A."/>
            <person name="Rocap G."/>
            <person name="Roy S.W."/>
            <person name="Sarai C."/>
            <person name="Schaack S."/>
            <person name="Shirato S."/>
            <person name="Slamovits C.H."/>
            <person name="Spencer D.F."/>
            <person name="Suzuki S."/>
            <person name="Worden A.Z."/>
            <person name="Zauner S."/>
            <person name="Barry K."/>
            <person name="Bell C."/>
            <person name="Bharti A.K."/>
            <person name="Crow J.A."/>
            <person name="Grimwood J."/>
            <person name="Kramer R."/>
            <person name="Lindquist E."/>
            <person name="Lucas S."/>
            <person name="Salamov A."/>
            <person name="McFadden G.I."/>
            <person name="Lane C.E."/>
            <person name="Keeling P.J."/>
            <person name="Gray M.W."/>
            <person name="Grigoriev I.V."/>
            <person name="Archibald J.M."/>
        </authorList>
    </citation>
    <scope>NUCLEOTIDE SEQUENCE</scope>
    <source>
        <strain evidence="5">CCMP2712</strain>
    </source>
</reference>
<dbReference type="Gene3D" id="2.40.160.200">
    <property type="entry name" value="LURP1-related"/>
    <property type="match status" value="1"/>
</dbReference>
<dbReference type="EnsemblProtists" id="EKX38100">
    <property type="protein sequence ID" value="EKX38100"/>
    <property type="gene ID" value="GUITHDRAFT_165270"/>
</dbReference>